<dbReference type="PANTHER" id="PTHR30346:SF29">
    <property type="entry name" value="LYSR SUBSTRATE-BINDING"/>
    <property type="match status" value="1"/>
</dbReference>
<dbReference type="AlphaFoldDB" id="A0A0B1ZNC8"/>
<dbReference type="SUPFAM" id="SSF53850">
    <property type="entry name" value="Periplasmic binding protein-like II"/>
    <property type="match status" value="1"/>
</dbReference>
<dbReference type="EMBL" id="JTDI01000004">
    <property type="protein sequence ID" value="KHK90674.1"/>
    <property type="molecule type" value="Genomic_DNA"/>
</dbReference>
<dbReference type="RefSeq" id="WP_039285842.1">
    <property type="nucleotide sequence ID" value="NZ_JTDI01000004.1"/>
</dbReference>
<dbReference type="GO" id="GO:0003677">
    <property type="term" value="F:DNA binding"/>
    <property type="evidence" value="ECO:0007669"/>
    <property type="project" value="UniProtKB-KW"/>
</dbReference>
<dbReference type="InterPro" id="IPR005119">
    <property type="entry name" value="LysR_subst-bd"/>
</dbReference>
<dbReference type="GO" id="GO:0003700">
    <property type="term" value="F:DNA-binding transcription factor activity"/>
    <property type="evidence" value="ECO:0007669"/>
    <property type="project" value="InterPro"/>
</dbReference>
<dbReference type="FunFam" id="1.10.10.10:FF:000001">
    <property type="entry name" value="LysR family transcriptional regulator"/>
    <property type="match status" value="1"/>
</dbReference>
<dbReference type="GO" id="GO:0032993">
    <property type="term" value="C:protein-DNA complex"/>
    <property type="evidence" value="ECO:0007669"/>
    <property type="project" value="TreeGrafter"/>
</dbReference>
<dbReference type="Gene3D" id="1.10.10.10">
    <property type="entry name" value="Winged helix-like DNA-binding domain superfamily/Winged helix DNA-binding domain"/>
    <property type="match status" value="1"/>
</dbReference>
<dbReference type="PROSITE" id="PS50931">
    <property type="entry name" value="HTH_LYSR"/>
    <property type="match status" value="1"/>
</dbReference>
<evidence type="ECO:0000256" key="2">
    <source>
        <dbReference type="ARBA" id="ARBA00023015"/>
    </source>
</evidence>
<comment type="caution">
    <text evidence="6">The sequence shown here is derived from an EMBL/GenBank/DDBJ whole genome shotgun (WGS) entry which is preliminary data.</text>
</comment>
<keyword evidence="4" id="KW-0804">Transcription</keyword>
<dbReference type="STRING" id="1348853.LK12_15225"/>
<name>A0A0B1ZNC8_9SPHN</name>
<dbReference type="SUPFAM" id="SSF46785">
    <property type="entry name" value="Winged helix' DNA-binding domain"/>
    <property type="match status" value="1"/>
</dbReference>
<dbReference type="Pfam" id="PF03466">
    <property type="entry name" value="LysR_substrate"/>
    <property type="match status" value="1"/>
</dbReference>
<keyword evidence="3" id="KW-0238">DNA-binding</keyword>
<organism evidence="6 7">
    <name type="scientific">Novosphingobium malaysiense</name>
    <dbReference type="NCBI Taxonomy" id="1348853"/>
    <lineage>
        <taxon>Bacteria</taxon>
        <taxon>Pseudomonadati</taxon>
        <taxon>Pseudomonadota</taxon>
        <taxon>Alphaproteobacteria</taxon>
        <taxon>Sphingomonadales</taxon>
        <taxon>Sphingomonadaceae</taxon>
        <taxon>Novosphingobium</taxon>
    </lineage>
</organism>
<keyword evidence="7" id="KW-1185">Reference proteome</keyword>
<dbReference type="InterPro" id="IPR036390">
    <property type="entry name" value="WH_DNA-bd_sf"/>
</dbReference>
<protein>
    <recommendedName>
        <fullName evidence="5">HTH lysR-type domain-containing protein</fullName>
    </recommendedName>
</protein>
<dbReference type="Proteomes" id="UP000031057">
    <property type="component" value="Unassembled WGS sequence"/>
</dbReference>
<accession>A0A0B1ZNC8</accession>
<evidence type="ECO:0000256" key="3">
    <source>
        <dbReference type="ARBA" id="ARBA00023125"/>
    </source>
</evidence>
<dbReference type="PANTHER" id="PTHR30346">
    <property type="entry name" value="TRANSCRIPTIONAL DUAL REGULATOR HCAR-RELATED"/>
    <property type="match status" value="1"/>
</dbReference>
<dbReference type="PRINTS" id="PR00039">
    <property type="entry name" value="HTHLYSR"/>
</dbReference>
<proteinExistence type="inferred from homology"/>
<sequence length="292" mass="31443">MDLTRLRHIVAVADTLSFSRAAEQQNITQPALSRSIAAFESRHGLKLFDRGRGGVTITPAGQFVVERARPMLRASDEFTRNVRLYSEGAAGRFAFGIGPLLASVLLPQLGSRLLTASPHLEVATLVKSPGDLLANLFEDAIEMIIGNSWQLSDHPGIMIEDIGPLDLEHVVRGGHPLARLDKVTPEQLAAYPAARPVRYTSGSAEPGAFICDNFHVLRETVLASDCTWITTPAFVRDNLADGSLKVLDVEGLAMGPSRICIVTLAGRTRSPAANMIADLARQAMADIAMQQG</sequence>
<dbReference type="Pfam" id="PF00126">
    <property type="entry name" value="HTH_1"/>
    <property type="match status" value="1"/>
</dbReference>
<dbReference type="Gene3D" id="3.40.190.10">
    <property type="entry name" value="Periplasmic binding protein-like II"/>
    <property type="match status" value="2"/>
</dbReference>
<evidence type="ECO:0000256" key="1">
    <source>
        <dbReference type="ARBA" id="ARBA00009437"/>
    </source>
</evidence>
<evidence type="ECO:0000259" key="5">
    <source>
        <dbReference type="PROSITE" id="PS50931"/>
    </source>
</evidence>
<dbReference type="InterPro" id="IPR036388">
    <property type="entry name" value="WH-like_DNA-bd_sf"/>
</dbReference>
<gene>
    <name evidence="6" type="ORF">LK12_15225</name>
</gene>
<evidence type="ECO:0000313" key="7">
    <source>
        <dbReference type="Proteomes" id="UP000031057"/>
    </source>
</evidence>
<evidence type="ECO:0000313" key="6">
    <source>
        <dbReference type="EMBL" id="KHK90674.1"/>
    </source>
</evidence>
<evidence type="ECO:0000256" key="4">
    <source>
        <dbReference type="ARBA" id="ARBA00023163"/>
    </source>
</evidence>
<reference evidence="6 7" key="1">
    <citation type="submission" date="2014-10" db="EMBL/GenBank/DDBJ databases">
        <title>Genome sequence of Novosphingobium malaysiense MUSC 273(T).</title>
        <authorList>
            <person name="Lee L.-H."/>
        </authorList>
    </citation>
    <scope>NUCLEOTIDE SEQUENCE [LARGE SCALE GENOMIC DNA]</scope>
    <source>
        <strain evidence="6 7">MUSC 273</strain>
    </source>
</reference>
<keyword evidence="2" id="KW-0805">Transcription regulation</keyword>
<feature type="domain" description="HTH lysR-type" evidence="5">
    <location>
        <begin position="1"/>
        <end position="58"/>
    </location>
</feature>
<comment type="similarity">
    <text evidence="1">Belongs to the LysR transcriptional regulatory family.</text>
</comment>
<dbReference type="InterPro" id="IPR000847">
    <property type="entry name" value="LysR_HTH_N"/>
</dbReference>